<dbReference type="PANTHER" id="PTHR43569:SF2">
    <property type="entry name" value="AMIDOHYDROLASE-RELATED DOMAIN-CONTAINING PROTEIN"/>
    <property type="match status" value="1"/>
</dbReference>
<dbReference type="SUPFAM" id="SSF51556">
    <property type="entry name" value="Metallo-dependent hydrolases"/>
    <property type="match status" value="1"/>
</dbReference>
<accession>A0A517YAU8</accession>
<dbReference type="AlphaFoldDB" id="A0A517YAU8"/>
<name>A0A517YAU8_9BACT</name>
<dbReference type="Proteomes" id="UP000315017">
    <property type="component" value="Chromosome"/>
</dbReference>
<dbReference type="EMBL" id="CP036274">
    <property type="protein sequence ID" value="QDU27356.1"/>
    <property type="molecule type" value="Genomic_DNA"/>
</dbReference>
<gene>
    <name evidence="3" type="ORF">ETAA8_24430</name>
</gene>
<reference evidence="3 4" key="1">
    <citation type="submission" date="2019-02" db="EMBL/GenBank/DDBJ databases">
        <title>Deep-cultivation of Planctomycetes and their phenomic and genomic characterization uncovers novel biology.</title>
        <authorList>
            <person name="Wiegand S."/>
            <person name="Jogler M."/>
            <person name="Boedeker C."/>
            <person name="Pinto D."/>
            <person name="Vollmers J."/>
            <person name="Rivas-Marin E."/>
            <person name="Kohn T."/>
            <person name="Peeters S.H."/>
            <person name="Heuer A."/>
            <person name="Rast P."/>
            <person name="Oberbeckmann S."/>
            <person name="Bunk B."/>
            <person name="Jeske O."/>
            <person name="Meyerdierks A."/>
            <person name="Storesund J.E."/>
            <person name="Kallscheuer N."/>
            <person name="Luecker S."/>
            <person name="Lage O.M."/>
            <person name="Pohl T."/>
            <person name="Merkel B.J."/>
            <person name="Hornburger P."/>
            <person name="Mueller R.-W."/>
            <person name="Bruemmer F."/>
            <person name="Labrenz M."/>
            <person name="Spormann A.M."/>
            <person name="Op den Camp H."/>
            <person name="Overmann J."/>
            <person name="Amann R."/>
            <person name="Jetten M.S.M."/>
            <person name="Mascher T."/>
            <person name="Medema M.H."/>
            <person name="Devos D.P."/>
            <person name="Kaster A.-K."/>
            <person name="Ovreas L."/>
            <person name="Rohde M."/>
            <person name="Galperin M.Y."/>
            <person name="Jogler C."/>
        </authorList>
    </citation>
    <scope>NUCLEOTIDE SEQUENCE [LARGE SCALE GENOMIC DNA]</scope>
    <source>
        <strain evidence="3 4">ETA_A8</strain>
    </source>
</reference>
<evidence type="ECO:0000313" key="3">
    <source>
        <dbReference type="EMBL" id="QDU27356.1"/>
    </source>
</evidence>
<dbReference type="PANTHER" id="PTHR43569">
    <property type="entry name" value="AMIDOHYDROLASE"/>
    <property type="match status" value="1"/>
</dbReference>
<keyword evidence="4" id="KW-1185">Reference proteome</keyword>
<dbReference type="InterPro" id="IPR006680">
    <property type="entry name" value="Amidohydro-rel"/>
</dbReference>
<organism evidence="3 4">
    <name type="scientific">Anatilimnocola aggregata</name>
    <dbReference type="NCBI Taxonomy" id="2528021"/>
    <lineage>
        <taxon>Bacteria</taxon>
        <taxon>Pseudomonadati</taxon>
        <taxon>Planctomycetota</taxon>
        <taxon>Planctomycetia</taxon>
        <taxon>Pirellulales</taxon>
        <taxon>Pirellulaceae</taxon>
        <taxon>Anatilimnocola</taxon>
    </lineage>
</organism>
<dbReference type="OrthoDB" id="5450317at2"/>
<evidence type="ECO:0000259" key="2">
    <source>
        <dbReference type="Pfam" id="PF04909"/>
    </source>
</evidence>
<dbReference type="Pfam" id="PF04909">
    <property type="entry name" value="Amidohydro_2"/>
    <property type="match status" value="1"/>
</dbReference>
<comment type="similarity">
    <text evidence="1">Belongs to the metallo-dependent hydrolases superfamily.</text>
</comment>
<sequence precursor="true">MNVSRRSWLQQAGAMGAVFAADSALSAAPRPLPPDIIDCHTHFYDPTRKEGVPWPGKQDSVLYRPVLPDEFQKLTKPQGVTGTIVVEASPWVEDNQWLLDLAAKQPFIVGLIGNLKPGSDDFVKNVERFTAYRKFRGIRLNVNDLKNGLEQSTYVDHLRVLSLLQLTVDVNGGPETPAVVAKLAKALPNLSIVINHCGNLRIDGEEPPADWLAGMQAAAEHKHVYCKVSALVEATGKREQDAPQDLNFYRPVLDALWKTWGVHRVIYGSNWPVCSRAASYQTVFDIVNKYTAARSQVAHEAFFSQNSIAAYRWKKT</sequence>
<feature type="domain" description="Amidohydrolase-related" evidence="2">
    <location>
        <begin position="37"/>
        <end position="312"/>
    </location>
</feature>
<dbReference type="RefSeq" id="WP_145088204.1">
    <property type="nucleotide sequence ID" value="NZ_CP036274.1"/>
</dbReference>
<dbReference type="Gene3D" id="3.20.20.140">
    <property type="entry name" value="Metal-dependent hydrolases"/>
    <property type="match status" value="1"/>
</dbReference>
<proteinExistence type="inferred from homology"/>
<dbReference type="InterPro" id="IPR032466">
    <property type="entry name" value="Metal_Hydrolase"/>
</dbReference>
<dbReference type="PROSITE" id="PS51318">
    <property type="entry name" value="TAT"/>
    <property type="match status" value="1"/>
</dbReference>
<dbReference type="KEGG" id="aagg:ETAA8_24430"/>
<keyword evidence="3" id="KW-0378">Hydrolase</keyword>
<dbReference type="InterPro" id="IPR052350">
    <property type="entry name" value="Metallo-dep_Lactonases"/>
</dbReference>
<evidence type="ECO:0000256" key="1">
    <source>
        <dbReference type="ARBA" id="ARBA00038310"/>
    </source>
</evidence>
<evidence type="ECO:0000313" key="4">
    <source>
        <dbReference type="Proteomes" id="UP000315017"/>
    </source>
</evidence>
<protein>
    <submittedName>
        <fullName evidence="3">Amidohydrolase</fullName>
    </submittedName>
</protein>
<dbReference type="GO" id="GO:0016787">
    <property type="term" value="F:hydrolase activity"/>
    <property type="evidence" value="ECO:0007669"/>
    <property type="project" value="UniProtKB-KW"/>
</dbReference>
<dbReference type="InterPro" id="IPR006311">
    <property type="entry name" value="TAT_signal"/>
</dbReference>